<keyword evidence="1" id="KW-1133">Transmembrane helix</keyword>
<feature type="transmembrane region" description="Helical" evidence="1">
    <location>
        <begin position="20"/>
        <end position="44"/>
    </location>
</feature>
<evidence type="ECO:0000313" key="2">
    <source>
        <dbReference type="EMBL" id="SVA35189.1"/>
    </source>
</evidence>
<gene>
    <name evidence="2" type="ORF">METZ01_LOCUS88043</name>
</gene>
<evidence type="ECO:0008006" key="3">
    <source>
        <dbReference type="Google" id="ProtNLM"/>
    </source>
</evidence>
<feature type="transmembrane region" description="Helical" evidence="1">
    <location>
        <begin position="316"/>
        <end position="338"/>
    </location>
</feature>
<feature type="transmembrane region" description="Helical" evidence="1">
    <location>
        <begin position="415"/>
        <end position="434"/>
    </location>
</feature>
<proteinExistence type="predicted"/>
<sequence length="436" mass="48994">MSEKKLEENSNIAKRGKLSWIVFLFTLFVVLISLVSFVFPALLISEMGSGNAIEETGIKGTYKINPYELGHWAVPLFVVNIIVFTMFVLYRWNKLPDSIKHGLESLFSFEISKKTAVVIILVILAGYVAFSSTELTEDETWFDWDQVEVRLQGDKGPAGNAVPCDIIVSNPNCTGWPYANPTVSSGFEPHVRYFLLKLSVTLFDNFKILPFFASIALLLVTYLFTTLITGKRFAGIISLVIMIQSNLFLTFDTSPTYSNFWTLFYVLSLYLAVRFWMVSPAIYLLSIFSKVLTVAFLPMSIFFILFSDIPKKKKAFVILTSMLIVAGGVIIFATQNLAETEGVGWNSDEFWAGMSTFANQIRHDGLVILFVLPLVFGLFMVSKRSRYANSIMVMIAGILVMVPLISGFTEMTNQPYRFVPLVFFFAIGVGTLLAKR</sequence>
<feature type="transmembrane region" description="Helical" evidence="1">
    <location>
        <begin position="361"/>
        <end position="379"/>
    </location>
</feature>
<name>A0A381V469_9ZZZZ</name>
<reference evidence="2" key="1">
    <citation type="submission" date="2018-05" db="EMBL/GenBank/DDBJ databases">
        <authorList>
            <person name="Lanie J.A."/>
            <person name="Ng W.-L."/>
            <person name="Kazmierczak K.M."/>
            <person name="Andrzejewski T.M."/>
            <person name="Davidsen T.M."/>
            <person name="Wayne K.J."/>
            <person name="Tettelin H."/>
            <person name="Glass J.I."/>
            <person name="Rusch D."/>
            <person name="Podicherti R."/>
            <person name="Tsui H.-C.T."/>
            <person name="Winkler M.E."/>
        </authorList>
    </citation>
    <scope>NUCLEOTIDE SEQUENCE</scope>
</reference>
<protein>
    <recommendedName>
        <fullName evidence="3">Glycosyltransferase RgtA/B/C/D-like domain-containing protein</fullName>
    </recommendedName>
</protein>
<feature type="transmembrane region" description="Helical" evidence="1">
    <location>
        <begin position="111"/>
        <end position="130"/>
    </location>
</feature>
<keyword evidence="1" id="KW-0472">Membrane</keyword>
<keyword evidence="1" id="KW-0812">Transmembrane</keyword>
<feature type="transmembrane region" description="Helical" evidence="1">
    <location>
        <begin position="271"/>
        <end position="304"/>
    </location>
</feature>
<feature type="transmembrane region" description="Helical" evidence="1">
    <location>
        <begin position="208"/>
        <end position="228"/>
    </location>
</feature>
<accession>A0A381V469</accession>
<feature type="transmembrane region" description="Helical" evidence="1">
    <location>
        <begin position="72"/>
        <end position="90"/>
    </location>
</feature>
<dbReference type="AlphaFoldDB" id="A0A381V469"/>
<dbReference type="EMBL" id="UINC01007811">
    <property type="protein sequence ID" value="SVA35189.1"/>
    <property type="molecule type" value="Genomic_DNA"/>
</dbReference>
<organism evidence="2">
    <name type="scientific">marine metagenome</name>
    <dbReference type="NCBI Taxonomy" id="408172"/>
    <lineage>
        <taxon>unclassified sequences</taxon>
        <taxon>metagenomes</taxon>
        <taxon>ecological metagenomes</taxon>
    </lineage>
</organism>
<feature type="transmembrane region" description="Helical" evidence="1">
    <location>
        <begin position="391"/>
        <end position="409"/>
    </location>
</feature>
<evidence type="ECO:0000256" key="1">
    <source>
        <dbReference type="SAM" id="Phobius"/>
    </source>
</evidence>